<dbReference type="Gene3D" id="3.40.630.10">
    <property type="entry name" value="Zn peptidases"/>
    <property type="match status" value="1"/>
</dbReference>
<evidence type="ECO:0000256" key="5">
    <source>
        <dbReference type="ARBA" id="ARBA00022833"/>
    </source>
</evidence>
<evidence type="ECO:0000256" key="1">
    <source>
        <dbReference type="ARBA" id="ARBA00001947"/>
    </source>
</evidence>
<evidence type="ECO:0000256" key="2">
    <source>
        <dbReference type="ARBA" id="ARBA00005988"/>
    </source>
</evidence>
<proteinExistence type="inferred from homology"/>
<reference evidence="11" key="1">
    <citation type="submission" date="2020-08" db="EMBL/GenBank/DDBJ databases">
        <title>Lacibacter sp. S13-6-6 genome sequencing.</title>
        <authorList>
            <person name="Jin L."/>
        </authorList>
    </citation>
    <scope>NUCLEOTIDE SEQUENCE [LARGE SCALE GENOMIC DNA]</scope>
    <source>
        <strain evidence="11">S13-6-6</strain>
    </source>
</reference>
<keyword evidence="5" id="KW-0862">Zinc</keyword>
<evidence type="ECO:0000259" key="9">
    <source>
        <dbReference type="PROSITE" id="PS52035"/>
    </source>
</evidence>
<keyword evidence="11" id="KW-1185">Reference proteome</keyword>
<comment type="caution">
    <text evidence="7">Lacks conserved residue(s) required for the propagation of feature annotation.</text>
</comment>
<sequence>MMKRIGIYLLCLLCYNSITAQTGYSNFAQQTNRINALVKANPQWVKVKSLAKTNGGKDIWQITIGSGNTETKPAIAVIGGVEGNAPLSTELAIGFAEQLMQGIATDSIKNLLNKTTFYIFPNMSPDAMEQYFASLRYERMGNATATDDDRDGSSDEDGYDDLDGNGKITWMRVESPIGTHRVHPNDPRVLIKADVSKGEKGNYLVFAEGKDNDKDGSFNEDGEGGVWFNKNLTFKHPSFSQGAGEFPASEKETRALLDELFDRFNVYAVISFSSNNNLSTPYAFNPQAATAPILAGWLMPDTKVNSMVSDLYNKTVGLKDAPASSATGGDLLSWGYYHYGRFSFSTPGWWVPKTKPDTAKNEKAFTVEDPSANYLRWASQQNSSNVYTEWKTIQHPDFPNQKVEVGGVDPFALHTPPYSLVADLVKKHSSFLIKLAATQPEIDIVNIKTEKLANGLTRVTLDVINKSALPSHSKLGERSYWVKRINVKVNSSNAQSIISGKKIQLLNTLEGYTSKQLSWLIKGSGKITIEAGSPTTGTKTIEVTL</sequence>
<dbReference type="CDD" id="cd06905">
    <property type="entry name" value="M14-like"/>
    <property type="match status" value="1"/>
</dbReference>
<evidence type="ECO:0000313" key="10">
    <source>
        <dbReference type="EMBL" id="QNA46522.1"/>
    </source>
</evidence>
<comment type="similarity">
    <text evidence="2 7">Belongs to the peptidase M14 family.</text>
</comment>
<keyword evidence="3" id="KW-0645">Protease</keyword>
<dbReference type="RefSeq" id="WP_182806414.1">
    <property type="nucleotide sequence ID" value="NZ_CP060007.1"/>
</dbReference>
<feature type="domain" description="Peptidase M14" evidence="9">
    <location>
        <begin position="23"/>
        <end position="373"/>
    </location>
</feature>
<evidence type="ECO:0000256" key="4">
    <source>
        <dbReference type="ARBA" id="ARBA00022801"/>
    </source>
</evidence>
<dbReference type="GO" id="GO:0006508">
    <property type="term" value="P:proteolysis"/>
    <property type="evidence" value="ECO:0007669"/>
    <property type="project" value="UniProtKB-KW"/>
</dbReference>
<dbReference type="EMBL" id="CP060007">
    <property type="protein sequence ID" value="QNA46522.1"/>
    <property type="molecule type" value="Genomic_DNA"/>
</dbReference>
<evidence type="ECO:0000256" key="3">
    <source>
        <dbReference type="ARBA" id="ARBA00022670"/>
    </source>
</evidence>
<evidence type="ECO:0000256" key="7">
    <source>
        <dbReference type="PROSITE-ProRule" id="PRU01379"/>
    </source>
</evidence>
<gene>
    <name evidence="10" type="ORF">H4075_10230</name>
</gene>
<dbReference type="PROSITE" id="PS52035">
    <property type="entry name" value="PEPTIDASE_M14"/>
    <property type="match status" value="1"/>
</dbReference>
<dbReference type="GO" id="GO:0005615">
    <property type="term" value="C:extracellular space"/>
    <property type="evidence" value="ECO:0007669"/>
    <property type="project" value="TreeGrafter"/>
</dbReference>
<evidence type="ECO:0000313" key="11">
    <source>
        <dbReference type="Proteomes" id="UP000515344"/>
    </source>
</evidence>
<accession>A0A7G5XM19</accession>
<dbReference type="AlphaFoldDB" id="A0A7G5XM19"/>
<dbReference type="PANTHER" id="PTHR11705:SF143">
    <property type="entry name" value="SLL0236 PROTEIN"/>
    <property type="match status" value="1"/>
</dbReference>
<dbReference type="KEGG" id="lacs:H4075_10230"/>
<comment type="cofactor">
    <cofactor evidence="1">
        <name>Zn(2+)</name>
        <dbReference type="ChEBI" id="CHEBI:29105"/>
    </cofactor>
</comment>
<dbReference type="PANTHER" id="PTHR11705">
    <property type="entry name" value="PROTEASE FAMILY M14 CARBOXYPEPTIDASE A,B"/>
    <property type="match status" value="1"/>
</dbReference>
<dbReference type="InterPro" id="IPR000834">
    <property type="entry name" value="Peptidase_M14"/>
</dbReference>
<keyword evidence="8" id="KW-0732">Signal</keyword>
<organism evidence="10 11">
    <name type="scientific">Lacibacter sediminis</name>
    <dbReference type="NCBI Taxonomy" id="2760713"/>
    <lineage>
        <taxon>Bacteria</taxon>
        <taxon>Pseudomonadati</taxon>
        <taxon>Bacteroidota</taxon>
        <taxon>Chitinophagia</taxon>
        <taxon>Chitinophagales</taxon>
        <taxon>Chitinophagaceae</taxon>
        <taxon>Lacibacter</taxon>
    </lineage>
</organism>
<feature type="chain" id="PRO_5029014391" evidence="8">
    <location>
        <begin position="21"/>
        <end position="545"/>
    </location>
</feature>
<dbReference type="Pfam" id="PF00246">
    <property type="entry name" value="Peptidase_M14"/>
    <property type="match status" value="1"/>
</dbReference>
<dbReference type="SUPFAM" id="SSF53187">
    <property type="entry name" value="Zn-dependent exopeptidases"/>
    <property type="match status" value="1"/>
</dbReference>
<keyword evidence="4" id="KW-0378">Hydrolase</keyword>
<dbReference type="GO" id="GO:0004181">
    <property type="term" value="F:metallocarboxypeptidase activity"/>
    <property type="evidence" value="ECO:0007669"/>
    <property type="project" value="InterPro"/>
</dbReference>
<keyword evidence="6" id="KW-0482">Metalloprotease</keyword>
<dbReference type="Proteomes" id="UP000515344">
    <property type="component" value="Chromosome"/>
</dbReference>
<evidence type="ECO:0000256" key="6">
    <source>
        <dbReference type="ARBA" id="ARBA00023049"/>
    </source>
</evidence>
<dbReference type="SMART" id="SM00631">
    <property type="entry name" value="Zn_pept"/>
    <property type="match status" value="1"/>
</dbReference>
<protein>
    <submittedName>
        <fullName evidence="10">Peptidase</fullName>
    </submittedName>
</protein>
<name>A0A7G5XM19_9BACT</name>
<dbReference type="GO" id="GO:0008270">
    <property type="term" value="F:zinc ion binding"/>
    <property type="evidence" value="ECO:0007669"/>
    <property type="project" value="InterPro"/>
</dbReference>
<evidence type="ECO:0000256" key="8">
    <source>
        <dbReference type="SAM" id="SignalP"/>
    </source>
</evidence>
<feature type="signal peptide" evidence="8">
    <location>
        <begin position="1"/>
        <end position="20"/>
    </location>
</feature>